<feature type="transmembrane region" description="Helical" evidence="6">
    <location>
        <begin position="12"/>
        <end position="38"/>
    </location>
</feature>
<dbReference type="CDD" id="cd06580">
    <property type="entry name" value="TM_PBP1_transp_TpRbsC_like"/>
    <property type="match status" value="1"/>
</dbReference>
<dbReference type="Proteomes" id="UP000293719">
    <property type="component" value="Chromosome"/>
</dbReference>
<evidence type="ECO:0000256" key="6">
    <source>
        <dbReference type="SAM" id="Phobius"/>
    </source>
</evidence>
<dbReference type="Pfam" id="PF02653">
    <property type="entry name" value="BPD_transp_2"/>
    <property type="match status" value="1"/>
</dbReference>
<reference evidence="7 8" key="1">
    <citation type="journal article" date="2017" name="Int. J. Syst. Evol. Microbiol.">
        <title>Roseitalea porphyridii gen. nov., sp. nov., isolated from a red alga, and reclassification of Hoeflea suaedae Chung et al. 2013 as Pseudohoeflea suaedae gen. nov., comb. nov.</title>
        <authorList>
            <person name="Hyeon J.W."/>
            <person name="Jeong S.E."/>
            <person name="Baek K."/>
            <person name="Jeon C.O."/>
        </authorList>
    </citation>
    <scope>NUCLEOTIDE SEQUENCE [LARGE SCALE GENOMIC DNA]</scope>
    <source>
        <strain evidence="7 8">MA7-20</strain>
    </source>
</reference>
<feature type="transmembrane region" description="Helical" evidence="6">
    <location>
        <begin position="117"/>
        <end position="138"/>
    </location>
</feature>
<keyword evidence="4 6" id="KW-1133">Transmembrane helix</keyword>
<keyword evidence="3 6" id="KW-0812">Transmembrane</keyword>
<feature type="transmembrane region" description="Helical" evidence="6">
    <location>
        <begin position="94"/>
        <end position="111"/>
    </location>
</feature>
<dbReference type="PANTHER" id="PTHR47089">
    <property type="entry name" value="ABC TRANSPORTER, PERMEASE PROTEIN"/>
    <property type="match status" value="1"/>
</dbReference>
<evidence type="ECO:0000256" key="3">
    <source>
        <dbReference type="ARBA" id="ARBA00022692"/>
    </source>
</evidence>
<dbReference type="InterPro" id="IPR001851">
    <property type="entry name" value="ABC_transp_permease"/>
</dbReference>
<gene>
    <name evidence="7" type="ORF">E0E05_09225</name>
</gene>
<dbReference type="GO" id="GO:0022857">
    <property type="term" value="F:transmembrane transporter activity"/>
    <property type="evidence" value="ECO:0007669"/>
    <property type="project" value="InterPro"/>
</dbReference>
<keyword evidence="8" id="KW-1185">Reference proteome</keyword>
<keyword evidence="5 6" id="KW-0472">Membrane</keyword>
<dbReference type="AlphaFoldDB" id="A0A4P6V4U1"/>
<protein>
    <submittedName>
        <fullName evidence="7">ABC transporter permease</fullName>
    </submittedName>
</protein>
<sequence>MRIELDRRPQHSTLFSILSPFIAVVITALIGALMFAMLSKSPITGLYAYFIEPLTEVWSLHELIIKATPLILIAVGLSVCFLSNNWNIGAEGQFVMGAVAGSILPVLYPEITGPLVLPMMLLMGLAGGMAWATIPAFLKARFGTNEILSSLMLVYVAQLFLDWLVRGPWRNPEGFNFPETRSFHADAVLPEMMSASGRAHFGFVFAILAALVVWFMLAQTLKGYEIRVLGASPRAGRFAGFSQRRMVFFAFLLSGALAGLAGIVEVSGAIGQLRPSISPGYGFTAIIVAFLGRLNPFGIVAAGLILALSYLGGEAAQISLGISDKVANVFQGVLLFSVLACDTLIRYRIRIVRPKPQPAPEPEAVKARLEAAQ</sequence>
<feature type="transmembrane region" description="Helical" evidence="6">
    <location>
        <begin position="199"/>
        <end position="217"/>
    </location>
</feature>
<accession>A0A4P6V4U1</accession>
<evidence type="ECO:0000256" key="1">
    <source>
        <dbReference type="ARBA" id="ARBA00004651"/>
    </source>
</evidence>
<comment type="subcellular location">
    <subcellularLocation>
        <location evidence="1">Cell membrane</location>
        <topology evidence="1">Multi-pass membrane protein</topology>
    </subcellularLocation>
</comment>
<evidence type="ECO:0000256" key="5">
    <source>
        <dbReference type="ARBA" id="ARBA00023136"/>
    </source>
</evidence>
<evidence type="ECO:0000256" key="4">
    <source>
        <dbReference type="ARBA" id="ARBA00022989"/>
    </source>
</evidence>
<dbReference type="GO" id="GO:0005886">
    <property type="term" value="C:plasma membrane"/>
    <property type="evidence" value="ECO:0007669"/>
    <property type="project" value="UniProtKB-SubCell"/>
</dbReference>
<evidence type="ECO:0000313" key="8">
    <source>
        <dbReference type="Proteomes" id="UP000293719"/>
    </source>
</evidence>
<dbReference type="KEGG" id="rpod:E0E05_09225"/>
<proteinExistence type="predicted"/>
<dbReference type="EMBL" id="CP036532">
    <property type="protein sequence ID" value="QBK32335.1"/>
    <property type="molecule type" value="Genomic_DNA"/>
</dbReference>
<feature type="transmembrane region" description="Helical" evidence="6">
    <location>
        <begin position="247"/>
        <end position="270"/>
    </location>
</feature>
<keyword evidence="2" id="KW-1003">Cell membrane</keyword>
<feature type="transmembrane region" description="Helical" evidence="6">
    <location>
        <begin position="58"/>
        <end position="82"/>
    </location>
</feature>
<organism evidence="7 8">
    <name type="scientific">Roseitalea porphyridii</name>
    <dbReference type="NCBI Taxonomy" id="1852022"/>
    <lineage>
        <taxon>Bacteria</taxon>
        <taxon>Pseudomonadati</taxon>
        <taxon>Pseudomonadota</taxon>
        <taxon>Alphaproteobacteria</taxon>
        <taxon>Hyphomicrobiales</taxon>
        <taxon>Ahrensiaceae</taxon>
        <taxon>Roseitalea</taxon>
    </lineage>
</organism>
<evidence type="ECO:0000256" key="2">
    <source>
        <dbReference type="ARBA" id="ARBA00022475"/>
    </source>
</evidence>
<name>A0A4P6V4U1_9HYPH</name>
<dbReference type="OrthoDB" id="9809785at2"/>
<evidence type="ECO:0000313" key="7">
    <source>
        <dbReference type="EMBL" id="QBK32335.1"/>
    </source>
</evidence>
<feature type="transmembrane region" description="Helical" evidence="6">
    <location>
        <begin position="147"/>
        <end position="165"/>
    </location>
</feature>
<dbReference type="PANTHER" id="PTHR47089:SF1">
    <property type="entry name" value="GUANOSINE ABC TRANSPORTER PERMEASE PROTEIN NUPP"/>
    <property type="match status" value="1"/>
</dbReference>